<dbReference type="Proteomes" id="UP001162162">
    <property type="component" value="Unassembled WGS sequence"/>
</dbReference>
<dbReference type="GO" id="GO:0003747">
    <property type="term" value="F:translation release factor activity"/>
    <property type="evidence" value="ECO:0007669"/>
    <property type="project" value="InterPro"/>
</dbReference>
<dbReference type="SUPFAM" id="SSF75620">
    <property type="entry name" value="Release factor"/>
    <property type="match status" value="1"/>
</dbReference>
<organism evidence="6 7">
    <name type="scientific">Aromia moschata</name>
    <dbReference type="NCBI Taxonomy" id="1265417"/>
    <lineage>
        <taxon>Eukaryota</taxon>
        <taxon>Metazoa</taxon>
        <taxon>Ecdysozoa</taxon>
        <taxon>Arthropoda</taxon>
        <taxon>Hexapoda</taxon>
        <taxon>Insecta</taxon>
        <taxon>Pterygota</taxon>
        <taxon>Neoptera</taxon>
        <taxon>Endopterygota</taxon>
        <taxon>Coleoptera</taxon>
        <taxon>Polyphaga</taxon>
        <taxon>Cucujiformia</taxon>
        <taxon>Chrysomeloidea</taxon>
        <taxon>Cerambycidae</taxon>
        <taxon>Cerambycinae</taxon>
        <taxon>Callichromatini</taxon>
        <taxon>Aromia</taxon>
    </lineage>
</organism>
<evidence type="ECO:0000259" key="5">
    <source>
        <dbReference type="Pfam" id="PF00472"/>
    </source>
</evidence>
<evidence type="ECO:0000256" key="4">
    <source>
        <dbReference type="ARBA" id="ARBA00023128"/>
    </source>
</evidence>
<name>A0AAV8Y4R6_9CUCU</name>
<reference evidence="6" key="1">
    <citation type="journal article" date="2023" name="Insect Mol. Biol.">
        <title>Genome sequencing provides insights into the evolution of gene families encoding plant cell wall-degrading enzymes in longhorned beetles.</title>
        <authorList>
            <person name="Shin N.R."/>
            <person name="Okamura Y."/>
            <person name="Kirsch R."/>
            <person name="Pauchet Y."/>
        </authorList>
    </citation>
    <scope>NUCLEOTIDE SEQUENCE</scope>
    <source>
        <strain evidence="6">AMC_N1</strain>
    </source>
</reference>
<keyword evidence="7" id="KW-1185">Reference proteome</keyword>
<comment type="caution">
    <text evidence="6">The sequence shown here is derived from an EMBL/GenBank/DDBJ whole genome shotgun (WGS) entry which is preliminary data.</text>
</comment>
<comment type="similarity">
    <text evidence="2">Belongs to the prokaryotic/mitochondrial release factor family.</text>
</comment>
<dbReference type="InterPro" id="IPR000352">
    <property type="entry name" value="Pep_chain_release_fac_I"/>
</dbReference>
<dbReference type="Gene3D" id="3.30.160.20">
    <property type="match status" value="1"/>
</dbReference>
<dbReference type="PANTHER" id="PTHR46203:SF1">
    <property type="entry name" value="MITOCHONDRIAL TRANSLATION RELEASE FACTOR IN RESCUE"/>
    <property type="match status" value="1"/>
</dbReference>
<dbReference type="GO" id="GO:0005739">
    <property type="term" value="C:mitochondrion"/>
    <property type="evidence" value="ECO:0007669"/>
    <property type="project" value="UniProtKB-SubCell"/>
</dbReference>
<sequence length="140" mass="15948">MFHIGRKSVSSLPIYNLFFIKYKHSIDYSKVPVLLEDDLQEMHVRGSGPGGQKTNKTSNCVVLKHLPSGIVVKCHETRSLEENQKRARASLLTKLDNLLNGDHSIAAQLKALDVKKSISKSQKRNKLKILKDEWKQRENL</sequence>
<comment type="subcellular location">
    <subcellularLocation>
        <location evidence="1">Mitochondrion</location>
    </subcellularLocation>
</comment>
<dbReference type="AlphaFoldDB" id="A0AAV8Y4R6"/>
<feature type="domain" description="Prokaryotic-type class I peptide chain release factors" evidence="5">
    <location>
        <begin position="36"/>
        <end position="126"/>
    </location>
</feature>
<keyword evidence="4" id="KW-0496">Mitochondrion</keyword>
<dbReference type="InterPro" id="IPR045853">
    <property type="entry name" value="Pep_chain_release_fac_I_sf"/>
</dbReference>
<evidence type="ECO:0000256" key="2">
    <source>
        <dbReference type="ARBA" id="ARBA00010835"/>
    </source>
</evidence>
<protein>
    <recommendedName>
        <fullName evidence="5">Prokaryotic-type class I peptide chain release factors domain-containing protein</fullName>
    </recommendedName>
</protein>
<evidence type="ECO:0000256" key="3">
    <source>
        <dbReference type="ARBA" id="ARBA00022946"/>
    </source>
</evidence>
<keyword evidence="3" id="KW-0809">Transit peptide</keyword>
<dbReference type="PANTHER" id="PTHR46203">
    <property type="entry name" value="PROBABLE PEPTIDE CHAIN RELEASE FACTOR C12ORF65"/>
    <property type="match status" value="1"/>
</dbReference>
<dbReference type="Pfam" id="PF00472">
    <property type="entry name" value="RF-1"/>
    <property type="match status" value="1"/>
</dbReference>
<dbReference type="EMBL" id="JAPWTK010000188">
    <property type="protein sequence ID" value="KAJ8946367.1"/>
    <property type="molecule type" value="Genomic_DNA"/>
</dbReference>
<evidence type="ECO:0000313" key="7">
    <source>
        <dbReference type="Proteomes" id="UP001162162"/>
    </source>
</evidence>
<gene>
    <name evidence="6" type="ORF">NQ318_010132</name>
</gene>
<accession>A0AAV8Y4R6</accession>
<dbReference type="InterPro" id="IPR052405">
    <property type="entry name" value="Mito_Transl_Release_Factor"/>
</dbReference>
<evidence type="ECO:0000313" key="6">
    <source>
        <dbReference type="EMBL" id="KAJ8946367.1"/>
    </source>
</evidence>
<evidence type="ECO:0000256" key="1">
    <source>
        <dbReference type="ARBA" id="ARBA00004173"/>
    </source>
</evidence>
<proteinExistence type="inferred from homology"/>